<dbReference type="EC" id="5.4.99.12" evidence="4"/>
<evidence type="ECO:0000313" key="10">
    <source>
        <dbReference type="Proteomes" id="UP000050700"/>
    </source>
</evidence>
<dbReference type="Proteomes" id="UP000050700">
    <property type="component" value="Unassembled WGS sequence"/>
</dbReference>
<proteinExistence type="inferred from homology"/>
<evidence type="ECO:0000256" key="1">
    <source>
        <dbReference type="ARBA" id="ARBA00009375"/>
    </source>
</evidence>
<dbReference type="InterPro" id="IPR020094">
    <property type="entry name" value="TruA/RsuA/RluB/E/F_N"/>
</dbReference>
<dbReference type="PANTHER" id="PTHR11142">
    <property type="entry name" value="PSEUDOURIDYLATE SYNTHASE"/>
    <property type="match status" value="1"/>
</dbReference>
<dbReference type="EMBL" id="JMQP01000002">
    <property type="protein sequence ID" value="KIS35763.1"/>
    <property type="molecule type" value="Genomic_DNA"/>
</dbReference>
<dbReference type="NCBIfam" id="TIGR00071">
    <property type="entry name" value="hisT_truA"/>
    <property type="match status" value="1"/>
</dbReference>
<sequence length="269" mass="30486">MKIALGIEYNGQNYYGWQRQEKVRSVQEELEKALSHIANEKIDIFCAGRTDSGVSGTGQVVHFETNAVRPEKAWAFGTNAHLPDDIAVSWAKQVDDEFHARFSATARRYRYILYCNKLRSAILAGGITHCHLDLDAEKMHQAGQCLLGEQDFSSFRAAQCQSHTPWRNVHHLNVSRIGKYIIVDIQANAFVHHMVRNIVGSLIEVGAGNQPIEWMQWLLEQKNRQLAAPTAKPDGLYLVDVIYPQKFDIPKRPIGPLFLEDGLLNRPLK</sequence>
<evidence type="ECO:0000256" key="4">
    <source>
        <dbReference type="HAMAP-Rule" id="MF_00171"/>
    </source>
</evidence>
<dbReference type="GO" id="GO:0160147">
    <property type="term" value="F:tRNA pseudouridine(38-40) synthase activity"/>
    <property type="evidence" value="ECO:0007669"/>
    <property type="project" value="UniProtKB-EC"/>
</dbReference>
<name>A0A0D0IJE9_HAEIF</name>
<comment type="caution">
    <text evidence="4">Lacks conserved residue(s) required for the propagation of feature annotation.</text>
</comment>
<dbReference type="Gene3D" id="3.30.70.660">
    <property type="entry name" value="Pseudouridine synthase I, catalytic domain, C-terminal subdomain"/>
    <property type="match status" value="1"/>
</dbReference>
<comment type="similarity">
    <text evidence="1 4 7">Belongs to the tRNA pseudouridine synthase TruA family.</text>
</comment>
<dbReference type="GO" id="GO:0003723">
    <property type="term" value="F:RNA binding"/>
    <property type="evidence" value="ECO:0007669"/>
    <property type="project" value="InterPro"/>
</dbReference>
<comment type="function">
    <text evidence="4">Formation of pseudouridine at positions 38, 39 and 40 in the anticodon stem and loop of transfer RNAs.</text>
</comment>
<comment type="subunit">
    <text evidence="4">Homodimer.</text>
</comment>
<dbReference type="InterPro" id="IPR001406">
    <property type="entry name" value="PsdUridine_synth_TruA"/>
</dbReference>
<dbReference type="PATRIC" id="fig|727.553.peg.817"/>
<dbReference type="PANTHER" id="PTHR11142:SF0">
    <property type="entry name" value="TRNA PSEUDOURIDINE SYNTHASE-LIKE 1"/>
    <property type="match status" value="1"/>
</dbReference>
<gene>
    <name evidence="4 9" type="primary">truA</name>
    <name evidence="9" type="ORF">NTHI1209_01375</name>
</gene>
<dbReference type="Gene3D" id="3.30.70.580">
    <property type="entry name" value="Pseudouridine synthase I, catalytic domain, N-terminal subdomain"/>
    <property type="match status" value="1"/>
</dbReference>
<feature type="binding site" evidence="4 6">
    <location>
        <position position="109"/>
    </location>
    <ligand>
        <name>substrate</name>
    </ligand>
</feature>
<dbReference type="Pfam" id="PF01416">
    <property type="entry name" value="PseudoU_synth_1"/>
    <property type="match status" value="2"/>
</dbReference>
<feature type="domain" description="Pseudouridine synthase I TruA alpha/beta" evidence="8">
    <location>
        <begin position="144"/>
        <end position="244"/>
    </location>
</feature>
<comment type="catalytic activity">
    <reaction evidence="4 7">
        <text>uridine(38/39/40) in tRNA = pseudouridine(38/39/40) in tRNA</text>
        <dbReference type="Rhea" id="RHEA:22376"/>
        <dbReference type="Rhea" id="RHEA-COMP:10085"/>
        <dbReference type="Rhea" id="RHEA-COMP:10087"/>
        <dbReference type="ChEBI" id="CHEBI:65314"/>
        <dbReference type="ChEBI" id="CHEBI:65315"/>
        <dbReference type="EC" id="5.4.99.12"/>
    </reaction>
</comment>
<evidence type="ECO:0000256" key="5">
    <source>
        <dbReference type="PIRSR" id="PIRSR001430-1"/>
    </source>
</evidence>
<dbReference type="InterPro" id="IPR020097">
    <property type="entry name" value="PsdUridine_synth_TruA_a/b_dom"/>
</dbReference>
<evidence type="ECO:0000256" key="7">
    <source>
        <dbReference type="RuleBase" id="RU003792"/>
    </source>
</evidence>
<dbReference type="PIRSF" id="PIRSF001430">
    <property type="entry name" value="tRNA_psdUrid_synth"/>
    <property type="match status" value="1"/>
</dbReference>
<dbReference type="GO" id="GO:0031119">
    <property type="term" value="P:tRNA pseudouridine synthesis"/>
    <property type="evidence" value="ECO:0007669"/>
    <property type="project" value="UniProtKB-UniRule"/>
</dbReference>
<dbReference type="CDD" id="cd02570">
    <property type="entry name" value="PseudoU_synth_EcTruA"/>
    <property type="match status" value="1"/>
</dbReference>
<dbReference type="InterPro" id="IPR020095">
    <property type="entry name" value="PsdUridine_synth_TruA_C"/>
</dbReference>
<evidence type="ECO:0000313" key="9">
    <source>
        <dbReference type="EMBL" id="KIS35763.1"/>
    </source>
</evidence>
<evidence type="ECO:0000256" key="6">
    <source>
        <dbReference type="PIRSR" id="PIRSR001430-2"/>
    </source>
</evidence>
<organism evidence="9 10">
    <name type="scientific">Haemophilus influenzae</name>
    <dbReference type="NCBI Taxonomy" id="727"/>
    <lineage>
        <taxon>Bacteria</taxon>
        <taxon>Pseudomonadati</taxon>
        <taxon>Pseudomonadota</taxon>
        <taxon>Gammaproteobacteria</taxon>
        <taxon>Pasteurellales</taxon>
        <taxon>Pasteurellaceae</taxon>
        <taxon>Haemophilus</taxon>
    </lineage>
</organism>
<keyword evidence="3 4" id="KW-0413">Isomerase</keyword>
<evidence type="ECO:0000259" key="8">
    <source>
        <dbReference type="Pfam" id="PF01416"/>
    </source>
</evidence>
<dbReference type="HAMAP" id="MF_00171">
    <property type="entry name" value="TruA"/>
    <property type="match status" value="1"/>
</dbReference>
<comment type="caution">
    <text evidence="9">The sequence shown here is derived from an EMBL/GenBank/DDBJ whole genome shotgun (WGS) entry which is preliminary data.</text>
</comment>
<dbReference type="FunFam" id="3.30.70.660:FF:000001">
    <property type="entry name" value="tRNA pseudouridine synthase A"/>
    <property type="match status" value="1"/>
</dbReference>
<feature type="active site" description="Nucleophile" evidence="4 5">
    <location>
        <position position="51"/>
    </location>
</feature>
<feature type="domain" description="Pseudouridine synthase I TruA alpha/beta" evidence="8">
    <location>
        <begin position="8"/>
        <end position="102"/>
    </location>
</feature>
<evidence type="ECO:0000256" key="3">
    <source>
        <dbReference type="ARBA" id="ARBA00023235"/>
    </source>
</evidence>
<dbReference type="SUPFAM" id="SSF55120">
    <property type="entry name" value="Pseudouridine synthase"/>
    <property type="match status" value="1"/>
</dbReference>
<evidence type="ECO:0000256" key="2">
    <source>
        <dbReference type="ARBA" id="ARBA00022694"/>
    </source>
</evidence>
<dbReference type="AlphaFoldDB" id="A0A0D0IJE9"/>
<dbReference type="FunFam" id="3.30.70.580:FF:000001">
    <property type="entry name" value="tRNA pseudouridine synthase A"/>
    <property type="match status" value="1"/>
</dbReference>
<protein>
    <recommendedName>
        <fullName evidence="4">tRNA pseudouridine synthase A</fullName>
        <ecNumber evidence="4">5.4.99.12</ecNumber>
    </recommendedName>
    <alternativeName>
        <fullName evidence="4">tRNA pseudouridine(38-40) synthase</fullName>
    </alternativeName>
    <alternativeName>
        <fullName evidence="4">tRNA pseudouridylate synthase I</fullName>
    </alternativeName>
    <alternativeName>
        <fullName evidence="4">tRNA-uridine isomerase I</fullName>
    </alternativeName>
</protein>
<accession>A0A0D0IJE9</accession>
<keyword evidence="2 4" id="KW-0819">tRNA processing</keyword>
<reference evidence="9 10" key="1">
    <citation type="submission" date="2014-05" db="EMBL/GenBank/DDBJ databases">
        <title>Methylome analysis of the phasevarions of Haemophilus influenzae.</title>
        <authorList>
            <person name="Atack J.M."/>
            <person name="Fox K.L."/>
            <person name="Power P.M."/>
            <person name="Clark T."/>
            <person name="Jurcisek J."/>
            <person name="Korlach J."/>
            <person name="Bakaletz L.O."/>
            <person name="Jennings M.P."/>
        </authorList>
    </citation>
    <scope>NUCLEOTIDE SEQUENCE [LARGE SCALE GENOMIC DNA]</scope>
    <source>
        <strain evidence="9 10">1209</strain>
    </source>
</reference>
<dbReference type="InterPro" id="IPR020103">
    <property type="entry name" value="PsdUridine_synth_cat_dom_sf"/>
</dbReference>
<dbReference type="RefSeq" id="WP_005664677.1">
    <property type="nucleotide sequence ID" value="NZ_AP018769.1"/>
</dbReference>